<dbReference type="EMBL" id="BSXS01003896">
    <property type="protein sequence ID" value="GME82130.1"/>
    <property type="molecule type" value="Genomic_DNA"/>
</dbReference>
<comment type="caution">
    <text evidence="1">The sequence shown here is derived from an EMBL/GenBank/DDBJ whole genome shotgun (WGS) entry which is preliminary data.</text>
</comment>
<organism evidence="1 2">
    <name type="scientific">Ambrosiozyma monospora</name>
    <name type="common">Yeast</name>
    <name type="synonym">Endomycopsis monosporus</name>
    <dbReference type="NCBI Taxonomy" id="43982"/>
    <lineage>
        <taxon>Eukaryota</taxon>
        <taxon>Fungi</taxon>
        <taxon>Dikarya</taxon>
        <taxon>Ascomycota</taxon>
        <taxon>Saccharomycotina</taxon>
        <taxon>Pichiomycetes</taxon>
        <taxon>Pichiales</taxon>
        <taxon>Pichiaceae</taxon>
        <taxon>Ambrosiozyma</taxon>
    </lineage>
</organism>
<dbReference type="Proteomes" id="UP001165064">
    <property type="component" value="Unassembled WGS sequence"/>
</dbReference>
<reference evidence="1" key="1">
    <citation type="submission" date="2023-04" db="EMBL/GenBank/DDBJ databases">
        <title>Ambrosiozyma monospora NBRC 10751.</title>
        <authorList>
            <person name="Ichikawa N."/>
            <person name="Sato H."/>
            <person name="Tonouchi N."/>
        </authorList>
    </citation>
    <scope>NUCLEOTIDE SEQUENCE</scope>
    <source>
        <strain evidence="1">NBRC 10751</strain>
    </source>
</reference>
<protein>
    <submittedName>
        <fullName evidence="1">Unnamed protein product</fullName>
    </submittedName>
</protein>
<name>A0ACB5T656_AMBMO</name>
<accession>A0ACB5T656</accession>
<keyword evidence="2" id="KW-1185">Reference proteome</keyword>
<evidence type="ECO:0000313" key="1">
    <source>
        <dbReference type="EMBL" id="GME82130.1"/>
    </source>
</evidence>
<sequence>MVIADYIIPRFTPSSNPLTSNNSNSASGASSTELLSIASERTRVQRYRECVKTKLKVHYLNRILDILTTFGYVFKTRSTNWKNGKFYSQMLCHEDVGNKKKDISLIVEDDESLDSDLSNSNNNNTTATKRRKVRRGKKTVSVAGGAGSGNANNNGGATGSGSTDLLFPCQSRLNFSFDSNSGQFNLDFNHLSHKGLPSTNPTDPKSVAHPTRAGATSAGSGVSGGINAALNSTQQWLQSLNDPVGVSSDAGTGVQVGGSGSGSSAGGSTTLAQAAAVAALRTGGNGRSRSLSGSQPQPQPQPQSQSQSQPLPTRQVSIISEDGIDRQQQQRQNEFIEQQMLLATQHQRSLSQSHAASQSKYSSYPHSQPHSHSRSRSRSAQIRQGSRTPSHSQSQLYSHGRHGSSVSLGNSPQQQQHSSISAPATVSSITRSPLDSSFQTQQELDDHNGNGAGAGDELISRLKNNNSVLRRALGSGSGFVIGLSQQGSHHSHHQQQHQQQQQNSSDTATSQKDLQHHMQNLKYRQQQQQQQQQMLEMTSSSTTNTTTTAVSANTNANNNNQNDDNTSGSETGYHSRSGSIHRETNSVHSPLDNEDDGKNGSENGEDDGLSVFASALNDLHDKISLNE</sequence>
<evidence type="ECO:0000313" key="2">
    <source>
        <dbReference type="Proteomes" id="UP001165064"/>
    </source>
</evidence>
<gene>
    <name evidence="1" type="ORF">Amon02_000533400</name>
</gene>
<proteinExistence type="predicted"/>